<organism evidence="1 2">
    <name type="scientific">Haemonchus contortus</name>
    <name type="common">Barber pole worm</name>
    <dbReference type="NCBI Taxonomy" id="6289"/>
    <lineage>
        <taxon>Eukaryota</taxon>
        <taxon>Metazoa</taxon>
        <taxon>Ecdysozoa</taxon>
        <taxon>Nematoda</taxon>
        <taxon>Chromadorea</taxon>
        <taxon>Rhabditida</taxon>
        <taxon>Rhabditina</taxon>
        <taxon>Rhabditomorpha</taxon>
        <taxon>Strongyloidea</taxon>
        <taxon>Trichostrongylidae</taxon>
        <taxon>Haemonchus</taxon>
    </lineage>
</organism>
<dbReference type="WBParaSite" id="HCON_00041485-00001">
    <property type="protein sequence ID" value="HCON_00041485-00001"/>
    <property type="gene ID" value="HCON_00041485"/>
</dbReference>
<keyword evidence="1" id="KW-1185">Reference proteome</keyword>
<dbReference type="PANTHER" id="PTHR36519:SF9">
    <property type="entry name" value="EB DOMAIN-CONTAINING PROTEIN-RELATED"/>
    <property type="match status" value="1"/>
</dbReference>
<evidence type="ECO:0000313" key="2">
    <source>
        <dbReference type="WBParaSite" id="HCON_00041485-00001"/>
    </source>
</evidence>
<dbReference type="OMA" id="MSTTFAC"/>
<sequence>MKDLAVLQTLYGLAFLSMTTAQFLGSSLYSALAGYGESDMCRYISCPFGQFCWNGNCISTGGIAGARGLGGIGGLSALTSAAALYGGVGGLYGGVGAGVVPPPLGVGAYGPLGSAGIVGGTQPCSLMQQCFNGQICVNGFCSRSNVAYKGSQTVPAETTCLTGAICPIGQYCIGGVCVQNAMSTTFACQNGIACPPGMNCYLGRCIANGLPMGPMPPALPPVGK</sequence>
<dbReference type="AlphaFoldDB" id="A0A7I4Y245"/>
<dbReference type="OrthoDB" id="5850558at2759"/>
<name>A0A7I4Y245_HAECO</name>
<proteinExistence type="predicted"/>
<evidence type="ECO:0000313" key="1">
    <source>
        <dbReference type="Proteomes" id="UP000025227"/>
    </source>
</evidence>
<reference evidence="2" key="1">
    <citation type="submission" date="2020-12" db="UniProtKB">
        <authorList>
            <consortium name="WormBaseParasite"/>
        </authorList>
    </citation>
    <scope>IDENTIFICATION</scope>
    <source>
        <strain evidence="2">MHco3</strain>
    </source>
</reference>
<protein>
    <submittedName>
        <fullName evidence="2">CC domain-containing protein</fullName>
    </submittedName>
</protein>
<dbReference type="Proteomes" id="UP000025227">
    <property type="component" value="Unplaced"/>
</dbReference>
<accession>A0A7I4Y245</accession>
<dbReference type="PANTHER" id="PTHR36519">
    <property type="entry name" value="FIP (FUNGUS-INDUCED PROTEIN) RELATED-RELATED"/>
    <property type="match status" value="1"/>
</dbReference>